<dbReference type="PANTHER" id="PTHR42648:SF11">
    <property type="entry name" value="TRANSPOSON TY4-P GAG-POL POLYPROTEIN"/>
    <property type="match status" value="1"/>
</dbReference>
<dbReference type="OrthoDB" id="2506726at2759"/>
<dbReference type="GO" id="GO:0006508">
    <property type="term" value="P:proteolysis"/>
    <property type="evidence" value="ECO:0007669"/>
    <property type="project" value="UniProtKB-KW"/>
</dbReference>
<sequence length="741" mass="81876">MAGETEDERDFRLAELKLKQNKLVSSTVASIVAGMKKEDVLQPDGSNFGQWIRGLREVSLTGLSSAEFFFEPCASKTFEKIGRAVMLASVHSSLIPDLQSIDTAHKMYLSLKKKFKTVSRAAQMNIWRRLMAFRVDPSAPGAGIASTLLDMYSEWKSVNVSCRGDSFLGFILQAAVMQSNAPYKADFENRIENAIQFDPNKACPTFSFICNAYNISRQQHLQSTSQVVSPVGSVLSPAALLTSTSLDEDFDASIFLTGVDEADWCDALDFFALTAAKCWSCGDNSHYQRDCPQRSTLPARRNQGSSQAIGTLVGTIYGQLPSGFQVTSNRFPNYSTRKSLAPPSNNQHRAKQMADYYRPRYNQHQQSQSQRNSSMPSTKPGGVTAQVVELGVLPDDLDDLDFRTMALGEDIVSEPAVFDTGASHGFTGSKSLLHSFRYLSKPIPVSVATNGCGSKITGIGDLKFRGPHGQIIVLKHILYCEQARATLISMAALRKANATVLYDNSAEAFHIFHPNESKIFSCVFEPKKNRWCMPYPMIRATTPDNNTPIHQPQSHQKPVDVRLMGPSKGGHQSLPLSSPFLASKAVPPSEIFKEPVGKAVNFQWKPESMTKDEMSLLFWHRLFGHASLRHIRRLIKNKLGHGLPVVLPAGKIHCPVCAISKSTRINPLAPSYRPVERLDIMAADLIGPFEVPSIDGGKYILTMRDEATGYSFAKVLSVKSDANKNIIDIITRLEQQTGRRC</sequence>
<dbReference type="InterPro" id="IPR054722">
    <property type="entry name" value="PolX-like_BBD"/>
</dbReference>
<dbReference type="GO" id="GO:0003964">
    <property type="term" value="F:RNA-directed DNA polymerase activity"/>
    <property type="evidence" value="ECO:0007669"/>
    <property type="project" value="UniProtKB-KW"/>
</dbReference>
<keyword evidence="13" id="KW-0808">Transferase</keyword>
<dbReference type="GO" id="GO:0003676">
    <property type="term" value="F:nucleic acid binding"/>
    <property type="evidence" value="ECO:0007669"/>
    <property type="project" value="InterPro"/>
</dbReference>
<keyword evidence="11" id="KW-0229">DNA integration</keyword>
<dbReference type="InterPro" id="IPR039537">
    <property type="entry name" value="Retrotran_Ty1/copia-like"/>
</dbReference>
<dbReference type="HOGENOM" id="CLU_022200_0_0_1"/>
<keyword evidence="10" id="KW-0460">Magnesium</keyword>
<dbReference type="GO" id="GO:0004519">
    <property type="term" value="F:endonuclease activity"/>
    <property type="evidence" value="ECO:0007669"/>
    <property type="project" value="UniProtKB-KW"/>
</dbReference>
<dbReference type="Pfam" id="PF22936">
    <property type="entry name" value="Pol_BBD"/>
    <property type="match status" value="1"/>
</dbReference>
<feature type="compositionally biased region" description="Low complexity" evidence="16">
    <location>
        <begin position="363"/>
        <end position="377"/>
    </location>
</feature>
<evidence type="ECO:0000256" key="9">
    <source>
        <dbReference type="ARBA" id="ARBA00022840"/>
    </source>
</evidence>
<evidence type="ECO:0000256" key="14">
    <source>
        <dbReference type="ARBA" id="ARBA00023172"/>
    </source>
</evidence>
<evidence type="ECO:0000256" key="10">
    <source>
        <dbReference type="ARBA" id="ARBA00022842"/>
    </source>
</evidence>
<keyword evidence="19" id="KW-1185">Reference proteome</keyword>
<keyword evidence="8" id="KW-0378">Hydrolase</keyword>
<gene>
    <name evidence="18" type="ORF">PGTG_03985</name>
</gene>
<dbReference type="GO" id="GO:0005524">
    <property type="term" value="F:ATP binding"/>
    <property type="evidence" value="ECO:0007669"/>
    <property type="project" value="UniProtKB-KW"/>
</dbReference>
<dbReference type="GO" id="GO:0003887">
    <property type="term" value="F:DNA-directed DNA polymerase activity"/>
    <property type="evidence" value="ECO:0007669"/>
    <property type="project" value="UniProtKB-KW"/>
</dbReference>
<keyword evidence="7" id="KW-0255">Endonuclease</keyword>
<name>E3K154_PUCGT</name>
<dbReference type="Proteomes" id="UP000008783">
    <property type="component" value="Unassembled WGS sequence"/>
</dbReference>
<keyword evidence="14" id="KW-0233">DNA recombination</keyword>
<evidence type="ECO:0000256" key="4">
    <source>
        <dbReference type="ARBA" id="ARBA00022722"/>
    </source>
</evidence>
<dbReference type="PANTHER" id="PTHR42648">
    <property type="entry name" value="TRANSPOSASE, PUTATIVE-RELATED"/>
    <property type="match status" value="1"/>
</dbReference>
<dbReference type="GO" id="GO:0008270">
    <property type="term" value="F:zinc ion binding"/>
    <property type="evidence" value="ECO:0007669"/>
    <property type="project" value="UniProtKB-KW"/>
</dbReference>
<dbReference type="GO" id="GO:0006310">
    <property type="term" value="P:DNA recombination"/>
    <property type="evidence" value="ECO:0007669"/>
    <property type="project" value="UniProtKB-KW"/>
</dbReference>
<dbReference type="KEGG" id="pgr:PGTG_03985"/>
<dbReference type="GO" id="GO:0008233">
    <property type="term" value="F:peptidase activity"/>
    <property type="evidence" value="ECO:0007669"/>
    <property type="project" value="UniProtKB-KW"/>
</dbReference>
<dbReference type="InterPro" id="IPR001878">
    <property type="entry name" value="Znf_CCHC"/>
</dbReference>
<evidence type="ECO:0000256" key="6">
    <source>
        <dbReference type="ARBA" id="ARBA00022741"/>
    </source>
</evidence>
<evidence type="ECO:0000313" key="18">
    <source>
        <dbReference type="EMBL" id="EFP78029.2"/>
    </source>
</evidence>
<organism evidence="18 19">
    <name type="scientific">Puccinia graminis f. sp. tritici (strain CRL 75-36-700-3 / race SCCL)</name>
    <name type="common">Black stem rust fungus</name>
    <dbReference type="NCBI Taxonomy" id="418459"/>
    <lineage>
        <taxon>Eukaryota</taxon>
        <taxon>Fungi</taxon>
        <taxon>Dikarya</taxon>
        <taxon>Basidiomycota</taxon>
        <taxon>Pucciniomycotina</taxon>
        <taxon>Pucciniomycetes</taxon>
        <taxon>Pucciniales</taxon>
        <taxon>Pucciniaceae</taxon>
        <taxon>Puccinia</taxon>
    </lineage>
</organism>
<dbReference type="VEuPathDB" id="FungiDB:PGTG_03985"/>
<accession>E3K154</accession>
<evidence type="ECO:0000256" key="13">
    <source>
        <dbReference type="ARBA" id="ARBA00022932"/>
    </source>
</evidence>
<keyword evidence="15" id="KW-0863">Zinc-finger</keyword>
<feature type="region of interest" description="Disordered" evidence="16">
    <location>
        <begin position="361"/>
        <end position="381"/>
    </location>
</feature>
<protein>
    <recommendedName>
        <fullName evidence="17">CCHC-type domain-containing protein</fullName>
    </recommendedName>
</protein>
<reference evidence="19" key="2">
    <citation type="journal article" date="2011" name="Proc. Natl. Acad. Sci. U.S.A.">
        <title>Obligate biotrophy features unraveled by the genomic analysis of rust fungi.</title>
        <authorList>
            <person name="Duplessis S."/>
            <person name="Cuomo C.A."/>
            <person name="Lin Y.-C."/>
            <person name="Aerts A."/>
            <person name="Tisserant E."/>
            <person name="Veneault-Fourrey C."/>
            <person name="Joly D.L."/>
            <person name="Hacquard S."/>
            <person name="Amselem J."/>
            <person name="Cantarel B.L."/>
            <person name="Chiu R."/>
            <person name="Coutinho P.M."/>
            <person name="Feau N."/>
            <person name="Field M."/>
            <person name="Frey P."/>
            <person name="Gelhaye E."/>
            <person name="Goldberg J."/>
            <person name="Grabherr M.G."/>
            <person name="Kodira C.D."/>
            <person name="Kohler A."/>
            <person name="Kuees U."/>
            <person name="Lindquist E.A."/>
            <person name="Lucas S.M."/>
            <person name="Mago R."/>
            <person name="Mauceli E."/>
            <person name="Morin E."/>
            <person name="Murat C."/>
            <person name="Pangilinan J.L."/>
            <person name="Park R."/>
            <person name="Pearson M."/>
            <person name="Quesneville H."/>
            <person name="Rouhier N."/>
            <person name="Sakthikumar S."/>
            <person name="Salamov A.A."/>
            <person name="Schmutz J."/>
            <person name="Selles B."/>
            <person name="Shapiro H."/>
            <person name="Tanguay P."/>
            <person name="Tuskan G.A."/>
            <person name="Henrissat B."/>
            <person name="Van de Peer Y."/>
            <person name="Rouze P."/>
            <person name="Ellis J.G."/>
            <person name="Dodds P.N."/>
            <person name="Schein J.E."/>
            <person name="Zhong S."/>
            <person name="Hamelin R.C."/>
            <person name="Grigoriev I.V."/>
            <person name="Szabo L.J."/>
            <person name="Martin F."/>
        </authorList>
    </citation>
    <scope>NUCLEOTIDE SEQUENCE [LARGE SCALE GENOMIC DNA]</scope>
    <source>
        <strain evidence="19">CRL 75-36-700-3 / race SCCL</strain>
    </source>
</reference>
<keyword evidence="9" id="KW-0067">ATP-binding</keyword>
<proteinExistence type="predicted"/>
<evidence type="ECO:0000256" key="7">
    <source>
        <dbReference type="ARBA" id="ARBA00022759"/>
    </source>
</evidence>
<evidence type="ECO:0000256" key="3">
    <source>
        <dbReference type="ARBA" id="ARBA00022695"/>
    </source>
</evidence>
<evidence type="ECO:0000259" key="17">
    <source>
        <dbReference type="PROSITE" id="PS50158"/>
    </source>
</evidence>
<evidence type="ECO:0000256" key="2">
    <source>
        <dbReference type="ARBA" id="ARBA00022670"/>
    </source>
</evidence>
<evidence type="ECO:0000256" key="15">
    <source>
        <dbReference type="PROSITE-ProRule" id="PRU00047"/>
    </source>
</evidence>
<dbReference type="EMBL" id="DS178269">
    <property type="protein sequence ID" value="EFP78029.2"/>
    <property type="molecule type" value="Genomic_DNA"/>
</dbReference>
<evidence type="ECO:0000256" key="16">
    <source>
        <dbReference type="SAM" id="MobiDB-lite"/>
    </source>
</evidence>
<dbReference type="AlphaFoldDB" id="E3K154"/>
<evidence type="ECO:0000256" key="8">
    <source>
        <dbReference type="ARBA" id="ARBA00022801"/>
    </source>
</evidence>
<dbReference type="GO" id="GO:0015074">
    <property type="term" value="P:DNA integration"/>
    <property type="evidence" value="ECO:0007669"/>
    <property type="project" value="UniProtKB-KW"/>
</dbReference>
<keyword evidence="12" id="KW-0695">RNA-directed DNA polymerase</keyword>
<evidence type="ECO:0000256" key="11">
    <source>
        <dbReference type="ARBA" id="ARBA00022908"/>
    </source>
</evidence>
<evidence type="ECO:0000256" key="5">
    <source>
        <dbReference type="ARBA" id="ARBA00022723"/>
    </source>
</evidence>
<feature type="domain" description="CCHC-type" evidence="17">
    <location>
        <begin position="277"/>
        <end position="293"/>
    </location>
</feature>
<keyword evidence="6" id="KW-0547">Nucleotide-binding</keyword>
<keyword evidence="4" id="KW-0540">Nuclease</keyword>
<keyword evidence="3" id="KW-0548">Nucleotidyltransferase</keyword>
<evidence type="ECO:0000256" key="12">
    <source>
        <dbReference type="ARBA" id="ARBA00022918"/>
    </source>
</evidence>
<evidence type="ECO:0000256" key="1">
    <source>
        <dbReference type="ARBA" id="ARBA00002180"/>
    </source>
</evidence>
<comment type="function">
    <text evidence="1">The aspartyl protease (PR) mediates the proteolytic cleavages of the Gag and Gag-Pol polyproteins after assembly of the VLP.</text>
</comment>
<dbReference type="SMART" id="SM00343">
    <property type="entry name" value="ZnF_C2HC"/>
    <property type="match status" value="1"/>
</dbReference>
<dbReference type="RefSeq" id="XP_003322448.2">
    <property type="nucleotide sequence ID" value="XM_003322400.2"/>
</dbReference>
<dbReference type="PROSITE" id="PS50158">
    <property type="entry name" value="ZF_CCHC"/>
    <property type="match status" value="1"/>
</dbReference>
<keyword evidence="15" id="KW-0862">Zinc</keyword>
<keyword evidence="2" id="KW-0645">Protease</keyword>
<reference key="1">
    <citation type="submission" date="2007-01" db="EMBL/GenBank/DDBJ databases">
        <title>The Genome Sequence of Puccinia graminis f. sp. tritici Strain CRL 75-36-700-3.</title>
        <authorList>
            <consortium name="The Broad Institute Genome Sequencing Platform"/>
            <person name="Birren B."/>
            <person name="Lander E."/>
            <person name="Galagan J."/>
            <person name="Nusbaum C."/>
            <person name="Devon K."/>
            <person name="Cuomo C."/>
            <person name="Jaffe D."/>
            <person name="Butler J."/>
            <person name="Alvarez P."/>
            <person name="Gnerre S."/>
            <person name="Grabherr M."/>
            <person name="Mauceli E."/>
            <person name="Brockman W."/>
            <person name="Young S."/>
            <person name="LaButti K."/>
            <person name="Sykes S."/>
            <person name="DeCaprio D."/>
            <person name="Crawford M."/>
            <person name="Koehrsen M."/>
            <person name="Engels R."/>
            <person name="Montgomery P."/>
            <person name="Pearson M."/>
            <person name="Howarth C."/>
            <person name="Larson L."/>
            <person name="White J."/>
            <person name="Zeng Q."/>
            <person name="Kodira C."/>
            <person name="Yandava C."/>
            <person name="Alvarado L."/>
            <person name="O'Leary S."/>
            <person name="Szabo L."/>
            <person name="Dean R."/>
            <person name="Schein J."/>
        </authorList>
    </citation>
    <scope>NUCLEOTIDE SEQUENCE</scope>
    <source>
        <strain>CRL 75-36-700-3</strain>
    </source>
</reference>
<dbReference type="InParanoid" id="E3K154"/>
<keyword evidence="5" id="KW-0479">Metal-binding</keyword>
<dbReference type="GeneID" id="10541338"/>
<keyword evidence="13" id="KW-0239">DNA-directed DNA polymerase</keyword>
<evidence type="ECO:0000313" key="19">
    <source>
        <dbReference type="Proteomes" id="UP000008783"/>
    </source>
</evidence>